<evidence type="ECO:0000256" key="10">
    <source>
        <dbReference type="ARBA" id="ARBA00023136"/>
    </source>
</evidence>
<evidence type="ECO:0000256" key="8">
    <source>
        <dbReference type="ARBA" id="ARBA00022989"/>
    </source>
</evidence>
<dbReference type="PANTHER" id="PTHR17130:SF14">
    <property type="entry name" value="CYTOCHROME C OXIDASE ASSEMBLY PROTEIN COX16 HOMOLOG, MITOCHONDRIAL"/>
    <property type="match status" value="1"/>
</dbReference>
<evidence type="ECO:0000256" key="3">
    <source>
        <dbReference type="ARBA" id="ARBA00008370"/>
    </source>
</evidence>
<proteinExistence type="inferred from homology"/>
<reference evidence="13" key="1">
    <citation type="journal article" date="2020" name="Nat. Commun.">
        <title>Large-scale genome sequencing of mycorrhizal fungi provides insights into the early evolution of symbiotic traits.</title>
        <authorList>
            <person name="Miyauchi S."/>
            <person name="Kiss E."/>
            <person name="Kuo A."/>
            <person name="Drula E."/>
            <person name="Kohler A."/>
            <person name="Sanchez-Garcia M."/>
            <person name="Morin E."/>
            <person name="Andreopoulos B."/>
            <person name="Barry K.W."/>
            <person name="Bonito G."/>
            <person name="Buee M."/>
            <person name="Carver A."/>
            <person name="Chen C."/>
            <person name="Cichocki N."/>
            <person name="Clum A."/>
            <person name="Culley D."/>
            <person name="Crous P.W."/>
            <person name="Fauchery L."/>
            <person name="Girlanda M."/>
            <person name="Hayes R.D."/>
            <person name="Keri Z."/>
            <person name="LaButti K."/>
            <person name="Lipzen A."/>
            <person name="Lombard V."/>
            <person name="Magnuson J."/>
            <person name="Maillard F."/>
            <person name="Murat C."/>
            <person name="Nolan M."/>
            <person name="Ohm R.A."/>
            <person name="Pangilinan J."/>
            <person name="Pereira M.F."/>
            <person name="Perotto S."/>
            <person name="Peter M."/>
            <person name="Pfister S."/>
            <person name="Riley R."/>
            <person name="Sitrit Y."/>
            <person name="Stielow J.B."/>
            <person name="Szollosi G."/>
            <person name="Zifcakova L."/>
            <person name="Stursova M."/>
            <person name="Spatafora J.W."/>
            <person name="Tedersoo L."/>
            <person name="Vaario L.M."/>
            <person name="Yamada A."/>
            <person name="Yan M."/>
            <person name="Wang P."/>
            <person name="Xu J."/>
            <person name="Bruns T."/>
            <person name="Baldrian P."/>
            <person name="Vilgalys R."/>
            <person name="Dunand C."/>
            <person name="Henrissat B."/>
            <person name="Grigoriev I.V."/>
            <person name="Hibbett D."/>
            <person name="Nagy L.G."/>
            <person name="Martin F.M."/>
        </authorList>
    </citation>
    <scope>NUCLEOTIDE SEQUENCE</scope>
    <source>
        <strain evidence="13">UH-Tt-Lm1</strain>
    </source>
</reference>
<keyword evidence="6 12" id="KW-0812">Transmembrane</keyword>
<comment type="subcellular location">
    <subcellularLocation>
        <location evidence="2">Mitochondrion inner membrane</location>
        <topology evidence="2">Single-pass membrane protein</topology>
    </subcellularLocation>
</comment>
<comment type="similarity">
    <text evidence="3">Belongs to the COX16 family.</text>
</comment>
<evidence type="ECO:0000256" key="1">
    <source>
        <dbReference type="ARBA" id="ARBA00002490"/>
    </source>
</evidence>
<keyword evidence="10 12" id="KW-0472">Membrane</keyword>
<evidence type="ECO:0000256" key="5">
    <source>
        <dbReference type="ARBA" id="ARBA00019222"/>
    </source>
</evidence>
<evidence type="ECO:0000313" key="13">
    <source>
        <dbReference type="EMBL" id="KAF9792163.1"/>
    </source>
</evidence>
<keyword evidence="8 12" id="KW-1133">Transmembrane helix</keyword>
<dbReference type="EMBL" id="WIUZ02000001">
    <property type="protein sequence ID" value="KAF9792163.1"/>
    <property type="molecule type" value="Genomic_DNA"/>
</dbReference>
<gene>
    <name evidence="13" type="ORF">BJ322DRAFT_1102680</name>
</gene>
<evidence type="ECO:0000256" key="6">
    <source>
        <dbReference type="ARBA" id="ARBA00022692"/>
    </source>
</evidence>
<name>A0A9P6HP73_9AGAM</name>
<comment type="caution">
    <text evidence="13">The sequence shown here is derived from an EMBL/GenBank/DDBJ whole genome shotgun (WGS) entry which is preliminary data.</text>
</comment>
<dbReference type="Pfam" id="PF14138">
    <property type="entry name" value="COX16"/>
    <property type="match status" value="1"/>
</dbReference>
<evidence type="ECO:0000256" key="12">
    <source>
        <dbReference type="SAM" id="Phobius"/>
    </source>
</evidence>
<reference evidence="13" key="2">
    <citation type="submission" date="2020-11" db="EMBL/GenBank/DDBJ databases">
        <authorList>
            <consortium name="DOE Joint Genome Institute"/>
            <person name="Kuo A."/>
            <person name="Miyauchi S."/>
            <person name="Kiss E."/>
            <person name="Drula E."/>
            <person name="Kohler A."/>
            <person name="Sanchez-Garcia M."/>
            <person name="Andreopoulos B."/>
            <person name="Barry K.W."/>
            <person name="Bonito G."/>
            <person name="Buee M."/>
            <person name="Carver A."/>
            <person name="Chen C."/>
            <person name="Cichocki N."/>
            <person name="Clum A."/>
            <person name="Culley D."/>
            <person name="Crous P.W."/>
            <person name="Fauchery L."/>
            <person name="Girlanda M."/>
            <person name="Hayes R."/>
            <person name="Keri Z."/>
            <person name="Labutti K."/>
            <person name="Lipzen A."/>
            <person name="Lombard V."/>
            <person name="Magnuson J."/>
            <person name="Maillard F."/>
            <person name="Morin E."/>
            <person name="Murat C."/>
            <person name="Nolan M."/>
            <person name="Ohm R."/>
            <person name="Pangilinan J."/>
            <person name="Pereira M."/>
            <person name="Perotto S."/>
            <person name="Peter M."/>
            <person name="Riley R."/>
            <person name="Sitrit Y."/>
            <person name="Stielow B."/>
            <person name="Szollosi G."/>
            <person name="Zifcakova L."/>
            <person name="Stursova M."/>
            <person name="Spatafora J.W."/>
            <person name="Tedersoo L."/>
            <person name="Vaario L.-M."/>
            <person name="Yamada A."/>
            <person name="Yan M."/>
            <person name="Wang P."/>
            <person name="Xu J."/>
            <person name="Bruns T."/>
            <person name="Baldrian P."/>
            <person name="Vilgalys R."/>
            <person name="Henrissat B."/>
            <person name="Grigoriev I.V."/>
            <person name="Hibbett D."/>
            <person name="Nagy L.G."/>
            <person name="Martin F.M."/>
        </authorList>
    </citation>
    <scope>NUCLEOTIDE SEQUENCE</scope>
    <source>
        <strain evidence="13">UH-Tt-Lm1</strain>
    </source>
</reference>
<evidence type="ECO:0000256" key="4">
    <source>
        <dbReference type="ARBA" id="ARBA00015368"/>
    </source>
</evidence>
<feature type="compositionally biased region" description="Basic and acidic residues" evidence="11">
    <location>
        <begin position="88"/>
        <end position="99"/>
    </location>
</feature>
<sequence>MGVFDSRPLNSTPLNNRLRKSPLLFGVPFVMIMVVASYALVPFAQTKYELQDRRVLNVTKEQELGLENRKRKFDIREEYFASKLSAKAAEDWEPKRIERPAGTPEWGVPPHEPSRKKS</sequence>
<evidence type="ECO:0000256" key="7">
    <source>
        <dbReference type="ARBA" id="ARBA00022792"/>
    </source>
</evidence>
<evidence type="ECO:0000256" key="9">
    <source>
        <dbReference type="ARBA" id="ARBA00023128"/>
    </source>
</evidence>
<dbReference type="OrthoDB" id="5516033at2759"/>
<protein>
    <recommendedName>
        <fullName evidence="4">Cytochrome c oxidase assembly protein COX16, mitochondrial</fullName>
    </recommendedName>
    <alternativeName>
        <fullName evidence="5">Cytochrome c oxidase assembly protein cox16, mitochondrial</fullName>
    </alternativeName>
</protein>
<organism evidence="13 14">
    <name type="scientific">Thelephora terrestris</name>
    <dbReference type="NCBI Taxonomy" id="56493"/>
    <lineage>
        <taxon>Eukaryota</taxon>
        <taxon>Fungi</taxon>
        <taxon>Dikarya</taxon>
        <taxon>Basidiomycota</taxon>
        <taxon>Agaricomycotina</taxon>
        <taxon>Agaricomycetes</taxon>
        <taxon>Thelephorales</taxon>
        <taxon>Thelephoraceae</taxon>
        <taxon>Thelephora</taxon>
    </lineage>
</organism>
<dbReference type="GO" id="GO:0033617">
    <property type="term" value="P:mitochondrial respiratory chain complex IV assembly"/>
    <property type="evidence" value="ECO:0007669"/>
    <property type="project" value="TreeGrafter"/>
</dbReference>
<dbReference type="AlphaFoldDB" id="A0A9P6HP73"/>
<dbReference type="Proteomes" id="UP000736335">
    <property type="component" value="Unassembled WGS sequence"/>
</dbReference>
<feature type="transmembrane region" description="Helical" evidence="12">
    <location>
        <begin position="23"/>
        <end position="44"/>
    </location>
</feature>
<keyword evidence="7" id="KW-0999">Mitochondrion inner membrane</keyword>
<dbReference type="PANTHER" id="PTHR17130">
    <property type="entry name" value="MITOCHONDRIAL OUTER MEMBRANE PROTEIN 25"/>
    <property type="match status" value="1"/>
</dbReference>
<keyword evidence="14" id="KW-1185">Reference proteome</keyword>
<dbReference type="GO" id="GO:0005743">
    <property type="term" value="C:mitochondrial inner membrane"/>
    <property type="evidence" value="ECO:0007669"/>
    <property type="project" value="UniProtKB-SubCell"/>
</dbReference>
<feature type="region of interest" description="Disordered" evidence="11">
    <location>
        <begin position="87"/>
        <end position="118"/>
    </location>
</feature>
<keyword evidence="9" id="KW-0496">Mitochondrion</keyword>
<evidence type="ECO:0000256" key="2">
    <source>
        <dbReference type="ARBA" id="ARBA00004434"/>
    </source>
</evidence>
<comment type="function">
    <text evidence="1">Required for the assembly of the mitochondrial respiratory chain complex IV (CIV), also known as cytochrome c oxidase. May participate in merging the COX1 and COX2 assembly lines.</text>
</comment>
<dbReference type="InterPro" id="IPR020164">
    <property type="entry name" value="Cyt_c_Oxase_assmbl_COX16"/>
</dbReference>
<evidence type="ECO:0000313" key="14">
    <source>
        <dbReference type="Proteomes" id="UP000736335"/>
    </source>
</evidence>
<accession>A0A9P6HP73</accession>
<evidence type="ECO:0000256" key="11">
    <source>
        <dbReference type="SAM" id="MobiDB-lite"/>
    </source>
</evidence>